<evidence type="ECO:0000313" key="2">
    <source>
        <dbReference type="Proteomes" id="UP000637628"/>
    </source>
</evidence>
<name>A0ABQ3Z2L7_9ACTN</name>
<reference evidence="1 2" key="1">
    <citation type="submission" date="2021-01" db="EMBL/GenBank/DDBJ databases">
        <title>Whole genome shotgun sequence of Actinoplanes durhamensis NBRC 14914.</title>
        <authorList>
            <person name="Komaki H."/>
            <person name="Tamura T."/>
        </authorList>
    </citation>
    <scope>NUCLEOTIDE SEQUENCE [LARGE SCALE GENOMIC DNA]</scope>
    <source>
        <strain evidence="1 2">NBRC 14914</strain>
    </source>
</reference>
<keyword evidence="2" id="KW-1185">Reference proteome</keyword>
<protein>
    <submittedName>
        <fullName evidence="1">Uncharacterized protein</fullName>
    </submittedName>
</protein>
<gene>
    <name evidence="1" type="ORF">Adu01nite_54270</name>
</gene>
<evidence type="ECO:0000313" key="1">
    <source>
        <dbReference type="EMBL" id="GIE04077.1"/>
    </source>
</evidence>
<proteinExistence type="predicted"/>
<sequence>MMPRVLVGEDELRAATALTPETLSQYLSYTGWAPEQHLERATLWTRREDDGDFQVLVPGDRTLRDYASRVSDFLTTVAAVEERSIRLLLDDLETSGADTLSFRLLPSGPSGTIPLFNAVDALAGVRELVVSSAYALTIEQPMLVQGRRPESALDFARTVRLGTPRAGSWAIAAQLAVPRVDADAAPPLARQVSLQMHRAVRACFAASGEALREFDLELFLRRTGEGVSANVCDALAKLGRDGVPYDVRFNWARELPSSMPARSFRFSTRRIEALRTAAEQLKVAVPDGEVTVEGQVSKLRRDIGEGGQATVRGPIRTIYGSSERSVRVMLPDTLYQRLVDAHGRRQHVRVTGTAVRGRIERVSRVEVLDGTAEA</sequence>
<comment type="caution">
    <text evidence="1">The sequence shown here is derived from an EMBL/GenBank/DDBJ whole genome shotgun (WGS) entry which is preliminary data.</text>
</comment>
<organism evidence="1 2">
    <name type="scientific">Paractinoplanes durhamensis</name>
    <dbReference type="NCBI Taxonomy" id="113563"/>
    <lineage>
        <taxon>Bacteria</taxon>
        <taxon>Bacillati</taxon>
        <taxon>Actinomycetota</taxon>
        <taxon>Actinomycetes</taxon>
        <taxon>Micromonosporales</taxon>
        <taxon>Micromonosporaceae</taxon>
        <taxon>Paractinoplanes</taxon>
    </lineage>
</organism>
<dbReference type="EMBL" id="BOML01000041">
    <property type="protein sequence ID" value="GIE04077.1"/>
    <property type="molecule type" value="Genomic_DNA"/>
</dbReference>
<accession>A0ABQ3Z2L7</accession>
<dbReference type="Proteomes" id="UP000637628">
    <property type="component" value="Unassembled WGS sequence"/>
</dbReference>